<sequence length="241" mass="26521">MALEKKRLWRVGRRVSRLRLQNWTLPFKEGEAFTTEYKHSSCCSSSLLLPLVRVLGGVGWGFKKSSRFCSLNCRQFRLTVFVSDSRRESFPSSSPSLHLISTALDDGNQHSNTSGTEPRQGKGGSRASGSNNSEHDQSYLNNGANWKRRGNNGGSTFCSNGGELRRLCSVTEGSLERWHPLAPAAAEALRTAVVAEEAHDRTIHYRGPPSFETFSLFVHPFPATDDDEDLATSRGGDGTTA</sequence>
<proteinExistence type="predicted"/>
<dbReference type="EMBL" id="JASCZI010241763">
    <property type="protein sequence ID" value="MED6206530.1"/>
    <property type="molecule type" value="Genomic_DNA"/>
</dbReference>
<evidence type="ECO:0000313" key="2">
    <source>
        <dbReference type="EMBL" id="MED6206530.1"/>
    </source>
</evidence>
<comment type="caution">
    <text evidence="2">The sequence shown here is derived from an EMBL/GenBank/DDBJ whole genome shotgun (WGS) entry which is preliminary data.</text>
</comment>
<protein>
    <submittedName>
        <fullName evidence="2">Uncharacterized protein</fullName>
    </submittedName>
</protein>
<evidence type="ECO:0000313" key="3">
    <source>
        <dbReference type="Proteomes" id="UP001341840"/>
    </source>
</evidence>
<accession>A0ABU6Y821</accession>
<reference evidence="2 3" key="1">
    <citation type="journal article" date="2023" name="Plants (Basel)">
        <title>Bridging the Gap: Combining Genomics and Transcriptomics Approaches to Understand Stylosanthes scabra, an Orphan Legume from the Brazilian Caatinga.</title>
        <authorList>
            <person name="Ferreira-Neto J.R.C."/>
            <person name="da Silva M.D."/>
            <person name="Binneck E."/>
            <person name="de Melo N.F."/>
            <person name="da Silva R.H."/>
            <person name="de Melo A.L.T.M."/>
            <person name="Pandolfi V."/>
            <person name="Bustamante F.O."/>
            <person name="Brasileiro-Vidal A.C."/>
            <person name="Benko-Iseppon A.M."/>
        </authorList>
    </citation>
    <scope>NUCLEOTIDE SEQUENCE [LARGE SCALE GENOMIC DNA]</scope>
    <source>
        <tissue evidence="2">Leaves</tissue>
    </source>
</reference>
<evidence type="ECO:0000256" key="1">
    <source>
        <dbReference type="SAM" id="MobiDB-lite"/>
    </source>
</evidence>
<gene>
    <name evidence="2" type="ORF">PIB30_027754</name>
</gene>
<organism evidence="2 3">
    <name type="scientific">Stylosanthes scabra</name>
    <dbReference type="NCBI Taxonomy" id="79078"/>
    <lineage>
        <taxon>Eukaryota</taxon>
        <taxon>Viridiplantae</taxon>
        <taxon>Streptophyta</taxon>
        <taxon>Embryophyta</taxon>
        <taxon>Tracheophyta</taxon>
        <taxon>Spermatophyta</taxon>
        <taxon>Magnoliopsida</taxon>
        <taxon>eudicotyledons</taxon>
        <taxon>Gunneridae</taxon>
        <taxon>Pentapetalae</taxon>
        <taxon>rosids</taxon>
        <taxon>fabids</taxon>
        <taxon>Fabales</taxon>
        <taxon>Fabaceae</taxon>
        <taxon>Papilionoideae</taxon>
        <taxon>50 kb inversion clade</taxon>
        <taxon>dalbergioids sensu lato</taxon>
        <taxon>Dalbergieae</taxon>
        <taxon>Pterocarpus clade</taxon>
        <taxon>Stylosanthes</taxon>
    </lineage>
</organism>
<dbReference type="Proteomes" id="UP001341840">
    <property type="component" value="Unassembled WGS sequence"/>
</dbReference>
<keyword evidence="3" id="KW-1185">Reference proteome</keyword>
<feature type="compositionally biased region" description="Polar residues" evidence="1">
    <location>
        <begin position="127"/>
        <end position="144"/>
    </location>
</feature>
<feature type="region of interest" description="Disordered" evidence="1">
    <location>
        <begin position="104"/>
        <end position="155"/>
    </location>
</feature>
<name>A0ABU6Y821_9FABA</name>